<accession>A0A9D7PSR7</accession>
<sequence>MLPDSEEKQADYLSRYMLLCAASGALEGAWWGPLICHREGLVDDGKRPYPALERITHYASIEGGRDDLRVRPALHALRAFAGLIPGARYEGRLNATEGLEVHAFRSATHLIHAAWTINGRAAALADLYSSGDLAQAEFLSRDGVTEAASDASRMLVGESPRYLRWPVSGSACLRPGAALLRDVVIAWHQPGRRHFHFREGNWQGIVIAGSLDEANRLLETIHPDRLLTPSREAALRHARNAIWTLPDPRRPDAKLVVKQPVKMHFHKKLLDRFKPSKGLRSWSGTCELLRHGIGVATPVAWFEWRGDTTLLRNYYVCEHVRADFAVREMLAAFARGEPEFAGVTEDDAYRQLCDYLLRMHGCGIFFRDLSGGNILATKTADGTLSFNLIDTGRIHAFGVPLPMGKRLADMVRICNKLDGRGRDKLMALYMARLGRRFGGWSKLQFPLYDLKVSLKRSLGRQGMKRLKACVRGQ</sequence>
<dbReference type="Proteomes" id="UP000886689">
    <property type="component" value="Unassembled WGS sequence"/>
</dbReference>
<dbReference type="SUPFAM" id="SSF56112">
    <property type="entry name" value="Protein kinase-like (PK-like)"/>
    <property type="match status" value="1"/>
</dbReference>
<name>A0A9D7PSR7_9PROT</name>
<protein>
    <recommendedName>
        <fullName evidence="3">Protein kinase domain-containing protein</fullName>
    </recommendedName>
</protein>
<dbReference type="AlphaFoldDB" id="A0A9D7PSR7"/>
<proteinExistence type="predicted"/>
<dbReference type="InterPro" id="IPR011009">
    <property type="entry name" value="Kinase-like_dom_sf"/>
</dbReference>
<reference evidence="1" key="1">
    <citation type="submission" date="2020-10" db="EMBL/GenBank/DDBJ databases">
        <title>Connecting structure to function with the recovery of over 1000 high-quality activated sludge metagenome-assembled genomes encoding full-length rRNA genes using long-read sequencing.</title>
        <authorList>
            <person name="Singleton C.M."/>
            <person name="Petriglieri F."/>
            <person name="Kristensen J.M."/>
            <person name="Kirkegaard R.H."/>
            <person name="Michaelsen T.Y."/>
            <person name="Andersen M.H."/>
            <person name="Karst S.M."/>
            <person name="Dueholm M.S."/>
            <person name="Nielsen P.H."/>
            <person name="Albertsen M."/>
        </authorList>
    </citation>
    <scope>NUCLEOTIDE SEQUENCE</scope>
    <source>
        <strain evidence="1">Hirt_18-Q3-R61-65_BATAC.395</strain>
    </source>
</reference>
<dbReference type="EMBL" id="JADJUC010000007">
    <property type="protein sequence ID" value="MBK8524114.1"/>
    <property type="molecule type" value="Genomic_DNA"/>
</dbReference>
<gene>
    <name evidence="1" type="ORF">IPL58_08285</name>
</gene>
<evidence type="ECO:0000313" key="1">
    <source>
        <dbReference type="EMBL" id="MBK8524114.1"/>
    </source>
</evidence>
<evidence type="ECO:0008006" key="3">
    <source>
        <dbReference type="Google" id="ProtNLM"/>
    </source>
</evidence>
<organism evidence="1 2">
    <name type="scientific">Candidatus Proximibacter danicus</name>
    <dbReference type="NCBI Taxonomy" id="2954365"/>
    <lineage>
        <taxon>Bacteria</taxon>
        <taxon>Pseudomonadati</taxon>
        <taxon>Pseudomonadota</taxon>
        <taxon>Betaproteobacteria</taxon>
        <taxon>Candidatus Proximibacter</taxon>
    </lineage>
</organism>
<evidence type="ECO:0000313" key="2">
    <source>
        <dbReference type="Proteomes" id="UP000886689"/>
    </source>
</evidence>
<comment type="caution">
    <text evidence="1">The sequence shown here is derived from an EMBL/GenBank/DDBJ whole genome shotgun (WGS) entry which is preliminary data.</text>
</comment>